<evidence type="ECO:0000313" key="3">
    <source>
        <dbReference type="EMBL" id="KAK7788312.1"/>
    </source>
</evidence>
<evidence type="ECO:0000313" key="4">
    <source>
        <dbReference type="Proteomes" id="UP001378592"/>
    </source>
</evidence>
<comment type="caution">
    <text evidence="3">The sequence shown here is derived from an EMBL/GenBank/DDBJ whole genome shotgun (WGS) entry which is preliminary data.</text>
</comment>
<dbReference type="AlphaFoldDB" id="A0AAN9UYP5"/>
<keyword evidence="4" id="KW-1185">Reference proteome</keyword>
<evidence type="ECO:0008006" key="5">
    <source>
        <dbReference type="Google" id="ProtNLM"/>
    </source>
</evidence>
<accession>A0AAN9UYP5</accession>
<dbReference type="EMBL" id="JAZDUA010001298">
    <property type="protein sequence ID" value="KAK7788312.1"/>
    <property type="molecule type" value="Genomic_DNA"/>
</dbReference>
<dbReference type="InterPro" id="IPR013083">
    <property type="entry name" value="Znf_RING/FYVE/PHD"/>
</dbReference>
<organism evidence="3 4">
    <name type="scientific">Gryllus longicercus</name>
    <dbReference type="NCBI Taxonomy" id="2509291"/>
    <lineage>
        <taxon>Eukaryota</taxon>
        <taxon>Metazoa</taxon>
        <taxon>Ecdysozoa</taxon>
        <taxon>Arthropoda</taxon>
        <taxon>Hexapoda</taxon>
        <taxon>Insecta</taxon>
        <taxon>Pterygota</taxon>
        <taxon>Neoptera</taxon>
        <taxon>Polyneoptera</taxon>
        <taxon>Orthoptera</taxon>
        <taxon>Ensifera</taxon>
        <taxon>Gryllidea</taxon>
        <taxon>Grylloidea</taxon>
        <taxon>Gryllidae</taxon>
        <taxon>Gryllinae</taxon>
        <taxon>Gryllus</taxon>
    </lineage>
</organism>
<protein>
    <recommendedName>
        <fullName evidence="5">PHD-type domain-containing protein</fullName>
    </recommendedName>
</protein>
<dbReference type="EMBL" id="JAZDUA010001336">
    <property type="protein sequence ID" value="KAK7788291.1"/>
    <property type="molecule type" value="Genomic_DNA"/>
</dbReference>
<dbReference type="SUPFAM" id="SSF57903">
    <property type="entry name" value="FYVE/PHD zinc finger"/>
    <property type="match status" value="1"/>
</dbReference>
<dbReference type="InterPro" id="IPR011011">
    <property type="entry name" value="Znf_FYVE_PHD"/>
</dbReference>
<dbReference type="CDD" id="cd15489">
    <property type="entry name" value="PHD_SF"/>
    <property type="match status" value="1"/>
</dbReference>
<dbReference type="Proteomes" id="UP001378592">
    <property type="component" value="Unassembled WGS sequence"/>
</dbReference>
<proteinExistence type="predicted"/>
<dbReference type="Gene3D" id="3.30.40.10">
    <property type="entry name" value="Zinc/RING finger domain, C3HC4 (zinc finger)"/>
    <property type="match status" value="1"/>
</dbReference>
<sequence length="285" mass="32374">MSNNNLIDEEVDDLEIVCTLCTEKIINAKFARCDSCGKSNHYNCAKITPTEQRSLELRSNRRLKFFCNDCTNGMSALPQILSTISVLQDEIKLLRQSISECKHRDITSVDQQPQDFDIEQVIEEIADRQMKRRNIIFHGVMESEKLNVAERQAEDVQNVTKTLSLFNDNCPNIIMTARLGKKNSNKPRPLRVVLDDPRTVTSILKRKNLYKGPIGFSSDKTLQQRKHMLSLKNELERLNSIEGGQQKTIKYIKGCPKIVDIDLSKSLNSKNPSTSPTKSGSTTKM</sequence>
<feature type="region of interest" description="Disordered" evidence="1">
    <location>
        <begin position="265"/>
        <end position="285"/>
    </location>
</feature>
<evidence type="ECO:0000256" key="1">
    <source>
        <dbReference type="SAM" id="MobiDB-lite"/>
    </source>
</evidence>
<reference evidence="3 4" key="1">
    <citation type="submission" date="2024-03" db="EMBL/GenBank/DDBJ databases">
        <title>The genome assembly and annotation of the cricket Gryllus longicercus Weissman &amp; Gray.</title>
        <authorList>
            <person name="Szrajer S."/>
            <person name="Gray D."/>
            <person name="Ylla G."/>
        </authorList>
    </citation>
    <scope>NUCLEOTIDE SEQUENCE [LARGE SCALE GENOMIC DNA]</scope>
    <source>
        <strain evidence="3">DAG 2021-001</strain>
        <tissue evidence="3">Whole body minus gut</tissue>
    </source>
</reference>
<feature type="compositionally biased region" description="Low complexity" evidence="1">
    <location>
        <begin position="268"/>
        <end position="285"/>
    </location>
</feature>
<name>A0AAN9UYP5_9ORTH</name>
<evidence type="ECO:0000313" key="2">
    <source>
        <dbReference type="EMBL" id="KAK7788291.1"/>
    </source>
</evidence>
<gene>
    <name evidence="2" type="ORF">R5R35_009806</name>
    <name evidence="3" type="ORF">R5R35_014240</name>
</gene>